<dbReference type="AlphaFoldDB" id="A0A951QDV1"/>
<gene>
    <name evidence="1" type="ORF">KME15_14950</name>
</gene>
<reference evidence="1" key="2">
    <citation type="journal article" date="2022" name="Microbiol. Resour. Announc.">
        <title>Metagenome Sequencing to Explore Phylogenomics of Terrestrial Cyanobacteria.</title>
        <authorList>
            <person name="Ward R.D."/>
            <person name="Stajich J.E."/>
            <person name="Johansen J.R."/>
            <person name="Huntemann M."/>
            <person name="Clum A."/>
            <person name="Foster B."/>
            <person name="Foster B."/>
            <person name="Roux S."/>
            <person name="Palaniappan K."/>
            <person name="Varghese N."/>
            <person name="Mukherjee S."/>
            <person name="Reddy T.B.K."/>
            <person name="Daum C."/>
            <person name="Copeland A."/>
            <person name="Chen I.A."/>
            <person name="Ivanova N.N."/>
            <person name="Kyrpides N.C."/>
            <person name="Shapiro N."/>
            <person name="Eloe-Fadrosh E.A."/>
            <person name="Pietrasiak N."/>
        </authorList>
    </citation>
    <scope>NUCLEOTIDE SEQUENCE</scope>
    <source>
        <strain evidence="1">UHER 2000/2452</strain>
    </source>
</reference>
<dbReference type="Proteomes" id="UP000757435">
    <property type="component" value="Unassembled WGS sequence"/>
</dbReference>
<proteinExistence type="predicted"/>
<reference evidence="1" key="1">
    <citation type="submission" date="2021-05" db="EMBL/GenBank/DDBJ databases">
        <authorList>
            <person name="Pietrasiak N."/>
            <person name="Ward R."/>
            <person name="Stajich J.E."/>
            <person name="Kurbessoian T."/>
        </authorList>
    </citation>
    <scope>NUCLEOTIDE SEQUENCE</scope>
    <source>
        <strain evidence="1">UHER 2000/2452</strain>
    </source>
</reference>
<evidence type="ECO:0000313" key="1">
    <source>
        <dbReference type="EMBL" id="MBW4659970.1"/>
    </source>
</evidence>
<dbReference type="EMBL" id="JAHHHD010000016">
    <property type="protein sequence ID" value="MBW4659970.1"/>
    <property type="molecule type" value="Genomic_DNA"/>
</dbReference>
<sequence length="70" mass="7819">MLLQNKQTGVLIEIEDTVALINPAEEKVCGRVQSGEEEQDPEKVAKYELVFPSGEALPRCWVDAEYRAAL</sequence>
<accession>A0A951QDV1</accession>
<comment type="caution">
    <text evidence="1">The sequence shown here is derived from an EMBL/GenBank/DDBJ whole genome shotgun (WGS) entry which is preliminary data.</text>
</comment>
<name>A0A951QDV1_9CYAN</name>
<evidence type="ECO:0000313" key="2">
    <source>
        <dbReference type="Proteomes" id="UP000757435"/>
    </source>
</evidence>
<organism evidence="1 2">
    <name type="scientific">Drouetiella hepatica Uher 2000/2452</name>
    <dbReference type="NCBI Taxonomy" id="904376"/>
    <lineage>
        <taxon>Bacteria</taxon>
        <taxon>Bacillati</taxon>
        <taxon>Cyanobacteriota</taxon>
        <taxon>Cyanophyceae</taxon>
        <taxon>Oculatellales</taxon>
        <taxon>Oculatellaceae</taxon>
        <taxon>Drouetiella</taxon>
    </lineage>
</organism>
<protein>
    <submittedName>
        <fullName evidence="1">Acetyltransferase</fullName>
    </submittedName>
</protein>